<dbReference type="KEGG" id="vg:24018660"/>
<dbReference type="RefSeq" id="YP_009129268.1">
    <property type="nucleotide sequence ID" value="NC_026760.1"/>
</dbReference>
<dbReference type="EMBL" id="KM386645">
    <property type="protein sequence ID" value="AJZ68897.1"/>
    <property type="molecule type" value="Genomic_DNA"/>
</dbReference>
<organism evidence="2 3">
    <name type="scientific">Maldovirus mali</name>
    <dbReference type="NCBI Taxonomy" id="2843704"/>
    <lineage>
        <taxon>Viruses</taxon>
        <taxon>Monodnaviria</taxon>
        <taxon>Shotokuvirae</taxon>
        <taxon>Cressdnaviricota</taxon>
        <taxon>Repensiviricetes</taxon>
        <taxon>Geplafuvirales</taxon>
        <taxon>Geminiviridae</taxon>
        <taxon>Maldovirus</taxon>
    </lineage>
</organism>
<sequence>MEAVFNHLVGKKLQPKDVLPAITAWICEKGTGQQLIDWVNGLEGEKEAIFRALNSCSAEQEGEMEANDDGGSHEASPVRECVPAEPNEGAANRIISIS</sequence>
<dbReference type="Proteomes" id="UP000204634">
    <property type="component" value="Segment"/>
</dbReference>
<dbReference type="GeneID" id="24018660"/>
<accession>A0A0D5W3W6</accession>
<keyword evidence="3" id="KW-1185">Reference proteome</keyword>
<protein>
    <submittedName>
        <fullName evidence="2">V2 protein</fullName>
    </submittedName>
</protein>
<dbReference type="OrthoDB" id="28238at10239"/>
<reference evidence="2 3" key="1">
    <citation type="submission" date="2014-08" db="EMBL/GenBank/DDBJ databases">
        <title>Identification and characterization of a novel geminivirus with monopartite genome infecting apple trees.</title>
        <authorList>
            <person name="Liang P."/>
            <person name="Li S."/>
        </authorList>
    </citation>
    <scope>NUCLEOTIDE SEQUENCE [LARGE SCALE GENOMIC DNA]</scope>
    <source>
        <strain evidence="2">China</strain>
    </source>
</reference>
<name>A0A0D5W3W6_9GEMI</name>
<evidence type="ECO:0000313" key="3">
    <source>
        <dbReference type="Proteomes" id="UP000204634"/>
    </source>
</evidence>
<feature type="region of interest" description="Disordered" evidence="1">
    <location>
        <begin position="59"/>
        <end position="79"/>
    </location>
</feature>
<proteinExistence type="predicted"/>
<gene>
    <name evidence="2" type="primary">V2</name>
</gene>
<evidence type="ECO:0000256" key="1">
    <source>
        <dbReference type="SAM" id="MobiDB-lite"/>
    </source>
</evidence>
<evidence type="ECO:0000313" key="2">
    <source>
        <dbReference type="EMBL" id="AJZ68897.1"/>
    </source>
</evidence>